<feature type="chain" id="PRO_5044020607" description="Outer membrane protein beta-barrel domain-containing protein" evidence="1">
    <location>
        <begin position="20"/>
        <end position="221"/>
    </location>
</feature>
<gene>
    <name evidence="2" type="ORF">ABV298_16225</name>
</gene>
<dbReference type="EMBL" id="CP159289">
    <property type="protein sequence ID" value="XCH27844.1"/>
    <property type="molecule type" value="Genomic_DNA"/>
</dbReference>
<feature type="signal peptide" evidence="1">
    <location>
        <begin position="1"/>
        <end position="19"/>
    </location>
</feature>
<evidence type="ECO:0000256" key="1">
    <source>
        <dbReference type="SAM" id="SignalP"/>
    </source>
</evidence>
<accession>A0AAU8FWS8</accession>
<organism evidence="2">
    <name type="scientific">Dyadobacter sp. 676</name>
    <dbReference type="NCBI Taxonomy" id="3088362"/>
    <lineage>
        <taxon>Bacteria</taxon>
        <taxon>Pseudomonadati</taxon>
        <taxon>Bacteroidota</taxon>
        <taxon>Cytophagia</taxon>
        <taxon>Cytophagales</taxon>
        <taxon>Spirosomataceae</taxon>
        <taxon>Dyadobacter</taxon>
    </lineage>
</organism>
<proteinExistence type="predicted"/>
<evidence type="ECO:0008006" key="3">
    <source>
        <dbReference type="Google" id="ProtNLM"/>
    </source>
</evidence>
<name>A0AAU8FWS8_9BACT</name>
<reference evidence="2" key="1">
    <citation type="submission" date="2024-06" db="EMBL/GenBank/DDBJ databases">
        <title>Sequencing and assembly of the genome of Dyadobacter sp. strain 676, a symbiont of Cyamopsis tetragonoloba.</title>
        <authorList>
            <person name="Guro P."/>
            <person name="Sazanova A."/>
            <person name="Kuznetsova I."/>
            <person name="Belimov A."/>
            <person name="Safronova V."/>
        </authorList>
    </citation>
    <scope>NUCLEOTIDE SEQUENCE</scope>
    <source>
        <strain evidence="2">676</strain>
    </source>
</reference>
<protein>
    <recommendedName>
        <fullName evidence="3">Outer membrane protein beta-barrel domain-containing protein</fullName>
    </recommendedName>
</protein>
<keyword evidence="1" id="KW-0732">Signal</keyword>
<sequence length="221" mass="25259">MKGLAIFIVFINACFTAQAQDTLASRASYIGLDVINSLPSFVLPKDYYIRNTTIIEPYYLLDLKKPGRRLYLGAGFANGSTRQHSDFNPSQSFRGTYLRAAYEVRRMRSTRRILYAGYGPVIAIAGYKGKYRFKGPTFGDYEGGFREINNIALGFEGYFGFDFKLAKDWLLRLTFRNIMGRRTAADTYVQYFPGFGYTPEGVNNRFLYSGGLSMQIHYKIR</sequence>
<dbReference type="RefSeq" id="WP_353723084.1">
    <property type="nucleotide sequence ID" value="NZ_CP159289.1"/>
</dbReference>
<dbReference type="AlphaFoldDB" id="A0AAU8FWS8"/>
<evidence type="ECO:0000313" key="2">
    <source>
        <dbReference type="EMBL" id="XCH27844.1"/>
    </source>
</evidence>